<protein>
    <recommendedName>
        <fullName evidence="2">Fe2OG dioxygenase domain-containing protein</fullName>
    </recommendedName>
</protein>
<name>A0AAV2ZHE1_9STRA</name>
<evidence type="ECO:0000259" key="2">
    <source>
        <dbReference type="PROSITE" id="PS51471"/>
    </source>
</evidence>
<dbReference type="EMBL" id="DAKRPA010000004">
    <property type="protein sequence ID" value="DBA05010.1"/>
    <property type="molecule type" value="Genomic_DNA"/>
</dbReference>
<gene>
    <name evidence="3" type="ORF">N0F65_007012</name>
</gene>
<dbReference type="AlphaFoldDB" id="A0AAV2ZHE1"/>
<organism evidence="3 4">
    <name type="scientific">Lagenidium giganteum</name>
    <dbReference type="NCBI Taxonomy" id="4803"/>
    <lineage>
        <taxon>Eukaryota</taxon>
        <taxon>Sar</taxon>
        <taxon>Stramenopiles</taxon>
        <taxon>Oomycota</taxon>
        <taxon>Peronosporomycetes</taxon>
        <taxon>Pythiales</taxon>
        <taxon>Pythiaceae</taxon>
    </lineage>
</organism>
<comment type="caution">
    <text evidence="3">The sequence shown here is derived from an EMBL/GenBank/DDBJ whole genome shotgun (WGS) entry which is preliminary data.</text>
</comment>
<dbReference type="InterPro" id="IPR005123">
    <property type="entry name" value="Oxoglu/Fe-dep_dioxygenase_dom"/>
</dbReference>
<proteinExistence type="predicted"/>
<reference evidence="3" key="1">
    <citation type="submission" date="2022-11" db="EMBL/GenBank/DDBJ databases">
        <authorList>
            <person name="Morgan W.R."/>
            <person name="Tartar A."/>
        </authorList>
    </citation>
    <scope>NUCLEOTIDE SEQUENCE</scope>
    <source>
        <strain evidence="3">ARSEF 373</strain>
    </source>
</reference>
<feature type="region of interest" description="Disordered" evidence="1">
    <location>
        <begin position="265"/>
        <end position="287"/>
    </location>
</feature>
<evidence type="ECO:0000313" key="3">
    <source>
        <dbReference type="EMBL" id="DBA05010.1"/>
    </source>
</evidence>
<dbReference type="Pfam" id="PF03171">
    <property type="entry name" value="2OG-FeII_Oxy"/>
    <property type="match status" value="1"/>
</dbReference>
<reference evidence="3" key="2">
    <citation type="journal article" date="2023" name="Microbiol Resour">
        <title>Decontamination and Annotation of the Draft Genome Sequence of the Oomycete Lagenidium giganteum ARSEF 373.</title>
        <authorList>
            <person name="Morgan W.R."/>
            <person name="Tartar A."/>
        </authorList>
    </citation>
    <scope>NUCLEOTIDE SEQUENCE</scope>
    <source>
        <strain evidence="3">ARSEF 373</strain>
    </source>
</reference>
<dbReference type="PROSITE" id="PS51471">
    <property type="entry name" value="FE2OG_OXY"/>
    <property type="match status" value="1"/>
</dbReference>
<dbReference type="PANTHER" id="PTHR47990">
    <property type="entry name" value="2-OXOGLUTARATE (2OG) AND FE(II)-DEPENDENT OXYGENASE SUPERFAMILY PROTEIN-RELATED"/>
    <property type="match status" value="1"/>
</dbReference>
<evidence type="ECO:0000256" key="1">
    <source>
        <dbReference type="SAM" id="MobiDB-lite"/>
    </source>
</evidence>
<dbReference type="Proteomes" id="UP001146120">
    <property type="component" value="Unassembled WGS sequence"/>
</dbReference>
<feature type="domain" description="Fe2OG dioxygenase" evidence="2">
    <location>
        <begin position="393"/>
        <end position="508"/>
    </location>
</feature>
<evidence type="ECO:0000313" key="4">
    <source>
        <dbReference type="Proteomes" id="UP001146120"/>
    </source>
</evidence>
<dbReference type="InterPro" id="IPR044861">
    <property type="entry name" value="IPNS-like_FE2OG_OXY"/>
</dbReference>
<dbReference type="Gene3D" id="2.60.120.330">
    <property type="entry name" value="B-lactam Antibiotic, Isopenicillin N Synthase, Chain"/>
    <property type="match status" value="1"/>
</dbReference>
<sequence length="551" mass="62031">MGQAASKNGMGASTPALLCGSNGVSSAPQANGAAPPPPPPAPSKEELARLAKAEAATTRALMKMADRAPLHCVFYYEAQVKDGQIQMPLVYEKTDEQQKATRLVDLELWLREQFQIPPGSSVFAVVPAEELYSPPCPLVMINTIASRLYESIESERMPVLHFALVVRDMALLRQPILRSEAHQSPFYATSMASLSLKTDSIERKMARMRFVHNMKQYGFARLEVTPEQANIPAEAFRTVRKWLADQLALPPEKRWRDRVDVSRDVAQPGKDVDPAEAEAQSDSLHSTHPKVSLGRYVGFSCDRNREYLQLRRPIAKSGTVWPPAYFHDNKEFAMQMLHLLELLDGIARDCMLAICEMLNLDPKWVIDELLDDTTPPPSSPEEVTTVDKSYQYGASVLRIYNYRNKAADSGKPVHPEDHSCGVHADLGLVTVSPVATVPGLQMWNLERMTWTDVEEDAEAIHFSVFAGETLGFMTNGLIHGPLHRVPPICVKSEEERRMSMPYFLRVRPEKVLNPFAEPAAQLTCRDFMEDVVFRKRPWRRDERKNQPPPDY</sequence>
<accession>A0AAV2ZHE1</accession>
<dbReference type="InterPro" id="IPR027443">
    <property type="entry name" value="IPNS-like_sf"/>
</dbReference>
<feature type="region of interest" description="Disordered" evidence="1">
    <location>
        <begin position="1"/>
        <end position="44"/>
    </location>
</feature>
<keyword evidence="4" id="KW-1185">Reference proteome</keyword>
<dbReference type="InterPro" id="IPR050231">
    <property type="entry name" value="Iron_ascorbate_oxido_reductase"/>
</dbReference>
<dbReference type="SUPFAM" id="SSF51197">
    <property type="entry name" value="Clavaminate synthase-like"/>
    <property type="match status" value="1"/>
</dbReference>